<gene>
    <name evidence="3" type="ORF">GGX14DRAFT_652573</name>
</gene>
<organism evidence="3 4">
    <name type="scientific">Mycena pura</name>
    <dbReference type="NCBI Taxonomy" id="153505"/>
    <lineage>
        <taxon>Eukaryota</taxon>
        <taxon>Fungi</taxon>
        <taxon>Dikarya</taxon>
        <taxon>Basidiomycota</taxon>
        <taxon>Agaricomycotina</taxon>
        <taxon>Agaricomycetes</taxon>
        <taxon>Agaricomycetidae</taxon>
        <taxon>Agaricales</taxon>
        <taxon>Marasmiineae</taxon>
        <taxon>Mycenaceae</taxon>
        <taxon>Mycena</taxon>
    </lineage>
</organism>
<accession>A0AAD6YAX7</accession>
<proteinExistence type="predicted"/>
<feature type="region of interest" description="Disordered" evidence="1">
    <location>
        <begin position="62"/>
        <end position="101"/>
    </location>
</feature>
<keyword evidence="4" id="KW-1185">Reference proteome</keyword>
<name>A0AAD6YAX7_9AGAR</name>
<protein>
    <submittedName>
        <fullName evidence="3">Uncharacterized protein</fullName>
    </submittedName>
</protein>
<reference evidence="3" key="1">
    <citation type="submission" date="2023-03" db="EMBL/GenBank/DDBJ databases">
        <title>Massive genome expansion in bonnet fungi (Mycena s.s.) driven by repeated elements and novel gene families across ecological guilds.</title>
        <authorList>
            <consortium name="Lawrence Berkeley National Laboratory"/>
            <person name="Harder C.B."/>
            <person name="Miyauchi S."/>
            <person name="Viragh M."/>
            <person name="Kuo A."/>
            <person name="Thoen E."/>
            <person name="Andreopoulos B."/>
            <person name="Lu D."/>
            <person name="Skrede I."/>
            <person name="Drula E."/>
            <person name="Henrissat B."/>
            <person name="Morin E."/>
            <person name="Kohler A."/>
            <person name="Barry K."/>
            <person name="LaButti K."/>
            <person name="Morin E."/>
            <person name="Salamov A."/>
            <person name="Lipzen A."/>
            <person name="Mereny Z."/>
            <person name="Hegedus B."/>
            <person name="Baldrian P."/>
            <person name="Stursova M."/>
            <person name="Weitz H."/>
            <person name="Taylor A."/>
            <person name="Grigoriev I.V."/>
            <person name="Nagy L.G."/>
            <person name="Martin F."/>
            <person name="Kauserud H."/>
        </authorList>
    </citation>
    <scope>NUCLEOTIDE SEQUENCE</scope>
    <source>
        <strain evidence="3">9144</strain>
    </source>
</reference>
<keyword evidence="2" id="KW-0472">Membrane</keyword>
<feature type="compositionally biased region" description="Basic and acidic residues" evidence="1">
    <location>
        <begin position="62"/>
        <end position="78"/>
    </location>
</feature>
<evidence type="ECO:0000313" key="3">
    <source>
        <dbReference type="EMBL" id="KAJ7203091.1"/>
    </source>
</evidence>
<evidence type="ECO:0000256" key="2">
    <source>
        <dbReference type="SAM" id="Phobius"/>
    </source>
</evidence>
<dbReference type="Proteomes" id="UP001219525">
    <property type="component" value="Unassembled WGS sequence"/>
</dbReference>
<keyword evidence="2" id="KW-0812">Transmembrane</keyword>
<evidence type="ECO:0000256" key="1">
    <source>
        <dbReference type="SAM" id="MobiDB-lite"/>
    </source>
</evidence>
<sequence>MPLLRGPRASSGLLAEYAKRAPSRIGGSVGGFIVVVVCLCVIILASCIAIFILLRDREPSANEREARRAARDRSRRSTVESAPAPAPAPSPAPTPWGSLSRMFRNATRGGHGWIQASGDAWEADEADAGRKMGMARQHENAPFRHPRALPLARRAAAPARGPAAPQNPIKAVIVNSSVETVQAAHRHRILVAQTLRALNREAEAMPVASDAVPANGTGHGG</sequence>
<feature type="transmembrane region" description="Helical" evidence="2">
    <location>
        <begin position="29"/>
        <end position="54"/>
    </location>
</feature>
<keyword evidence="2" id="KW-1133">Transmembrane helix</keyword>
<feature type="compositionally biased region" description="Pro residues" evidence="1">
    <location>
        <begin position="84"/>
        <end position="94"/>
    </location>
</feature>
<dbReference type="AlphaFoldDB" id="A0AAD6YAX7"/>
<comment type="caution">
    <text evidence="3">The sequence shown here is derived from an EMBL/GenBank/DDBJ whole genome shotgun (WGS) entry which is preliminary data.</text>
</comment>
<dbReference type="EMBL" id="JARJCW010000052">
    <property type="protein sequence ID" value="KAJ7203091.1"/>
    <property type="molecule type" value="Genomic_DNA"/>
</dbReference>
<evidence type="ECO:0000313" key="4">
    <source>
        <dbReference type="Proteomes" id="UP001219525"/>
    </source>
</evidence>